<name>A0A2G8S3U6_9APHY</name>
<sequence length="116" mass="12178">MKLVAPFVLLAGLAANAVGQSKLTVSVPDHTQCASTVITWENGVELVSTAFDSAWIEKDGAAAPVIVAGSLETTSHPFVNDAAAGFTVSIQLNDNNNDIAQLQYTIEPSSYRYPGP</sequence>
<dbReference type="EMBL" id="AYKW01000023">
    <property type="protein sequence ID" value="PIL28446.1"/>
    <property type="molecule type" value="Genomic_DNA"/>
</dbReference>
<evidence type="ECO:0000256" key="1">
    <source>
        <dbReference type="SAM" id="SignalP"/>
    </source>
</evidence>
<organism evidence="2 3">
    <name type="scientific">Ganoderma sinense ZZ0214-1</name>
    <dbReference type="NCBI Taxonomy" id="1077348"/>
    <lineage>
        <taxon>Eukaryota</taxon>
        <taxon>Fungi</taxon>
        <taxon>Dikarya</taxon>
        <taxon>Basidiomycota</taxon>
        <taxon>Agaricomycotina</taxon>
        <taxon>Agaricomycetes</taxon>
        <taxon>Polyporales</taxon>
        <taxon>Polyporaceae</taxon>
        <taxon>Ganoderma</taxon>
    </lineage>
</organism>
<feature type="signal peptide" evidence="1">
    <location>
        <begin position="1"/>
        <end position="19"/>
    </location>
</feature>
<evidence type="ECO:0000313" key="3">
    <source>
        <dbReference type="Proteomes" id="UP000230002"/>
    </source>
</evidence>
<accession>A0A2G8S3U6</accession>
<dbReference type="AlphaFoldDB" id="A0A2G8S3U6"/>
<keyword evidence="1" id="KW-0732">Signal</keyword>
<evidence type="ECO:0000313" key="2">
    <source>
        <dbReference type="EMBL" id="PIL28446.1"/>
    </source>
</evidence>
<proteinExistence type="predicted"/>
<gene>
    <name evidence="2" type="ORF">GSI_08480</name>
</gene>
<protein>
    <submittedName>
        <fullName evidence="2">Uncharacterized protein</fullName>
    </submittedName>
</protein>
<feature type="chain" id="PRO_5013950183" evidence="1">
    <location>
        <begin position="20"/>
        <end position="116"/>
    </location>
</feature>
<dbReference type="OrthoDB" id="2763577at2759"/>
<comment type="caution">
    <text evidence="2">The sequence shown here is derived from an EMBL/GenBank/DDBJ whole genome shotgun (WGS) entry which is preliminary data.</text>
</comment>
<keyword evidence="3" id="KW-1185">Reference proteome</keyword>
<dbReference type="Proteomes" id="UP000230002">
    <property type="component" value="Unassembled WGS sequence"/>
</dbReference>
<reference evidence="2 3" key="1">
    <citation type="journal article" date="2015" name="Sci. Rep.">
        <title>Chromosome-level genome map provides insights into diverse defense mechanisms in the medicinal fungus Ganoderma sinense.</title>
        <authorList>
            <person name="Zhu Y."/>
            <person name="Xu J."/>
            <person name="Sun C."/>
            <person name="Zhou S."/>
            <person name="Xu H."/>
            <person name="Nelson D.R."/>
            <person name="Qian J."/>
            <person name="Song J."/>
            <person name="Luo H."/>
            <person name="Xiang L."/>
            <person name="Li Y."/>
            <person name="Xu Z."/>
            <person name="Ji A."/>
            <person name="Wang L."/>
            <person name="Lu S."/>
            <person name="Hayward A."/>
            <person name="Sun W."/>
            <person name="Li X."/>
            <person name="Schwartz D.C."/>
            <person name="Wang Y."/>
            <person name="Chen S."/>
        </authorList>
    </citation>
    <scope>NUCLEOTIDE SEQUENCE [LARGE SCALE GENOMIC DNA]</scope>
    <source>
        <strain evidence="2 3">ZZ0214-1</strain>
    </source>
</reference>